<organism evidence="9 10">
    <name type="scientific">Lymnaea stagnalis</name>
    <name type="common">Great pond snail</name>
    <name type="synonym">Helix stagnalis</name>
    <dbReference type="NCBI Taxonomy" id="6523"/>
    <lineage>
        <taxon>Eukaryota</taxon>
        <taxon>Metazoa</taxon>
        <taxon>Spiralia</taxon>
        <taxon>Lophotrochozoa</taxon>
        <taxon>Mollusca</taxon>
        <taxon>Gastropoda</taxon>
        <taxon>Heterobranchia</taxon>
        <taxon>Euthyneura</taxon>
        <taxon>Panpulmonata</taxon>
        <taxon>Hygrophila</taxon>
        <taxon>Lymnaeoidea</taxon>
        <taxon>Lymnaeidae</taxon>
        <taxon>Lymnaea</taxon>
    </lineage>
</organism>
<evidence type="ECO:0000256" key="2">
    <source>
        <dbReference type="ARBA" id="ARBA00010869"/>
    </source>
</evidence>
<dbReference type="FunFam" id="3.40.50.1100:FF:000007">
    <property type="entry name" value="L-threonine dehydratase catabolic TdcB"/>
    <property type="match status" value="1"/>
</dbReference>
<dbReference type="InterPro" id="IPR050147">
    <property type="entry name" value="Ser/Thr_Dehydratase"/>
</dbReference>
<dbReference type="InterPro" id="IPR002912">
    <property type="entry name" value="ACT_dom"/>
</dbReference>
<keyword evidence="10" id="KW-1185">Reference proteome</keyword>
<dbReference type="GO" id="GO:0009097">
    <property type="term" value="P:isoleucine biosynthetic process"/>
    <property type="evidence" value="ECO:0007669"/>
    <property type="project" value="TreeGrafter"/>
</dbReference>
<dbReference type="GO" id="GO:0006567">
    <property type="term" value="P:L-threonine catabolic process"/>
    <property type="evidence" value="ECO:0007669"/>
    <property type="project" value="TreeGrafter"/>
</dbReference>
<gene>
    <name evidence="9" type="ORF">GSLYS_00017073001</name>
</gene>
<reference evidence="9 10" key="1">
    <citation type="submission" date="2024-04" db="EMBL/GenBank/DDBJ databases">
        <authorList>
            <consortium name="Genoscope - CEA"/>
            <person name="William W."/>
        </authorList>
    </citation>
    <scope>NUCLEOTIDE SEQUENCE [LARGE SCALE GENOMIC DNA]</scope>
</reference>
<dbReference type="GO" id="GO:0003941">
    <property type="term" value="F:L-serine ammonia-lyase activity"/>
    <property type="evidence" value="ECO:0007669"/>
    <property type="project" value="TreeGrafter"/>
</dbReference>
<dbReference type="CDD" id="cd01562">
    <property type="entry name" value="Thr-dehyd"/>
    <property type="match status" value="1"/>
</dbReference>
<evidence type="ECO:0000256" key="7">
    <source>
        <dbReference type="SAM" id="MobiDB-lite"/>
    </source>
</evidence>
<dbReference type="Pfam" id="PF00291">
    <property type="entry name" value="PALP"/>
    <property type="match status" value="1"/>
</dbReference>
<comment type="similarity">
    <text evidence="2">Belongs to the serine/threonine dehydratase family.</text>
</comment>
<dbReference type="PROSITE" id="PS51671">
    <property type="entry name" value="ACT"/>
    <property type="match status" value="1"/>
</dbReference>
<proteinExistence type="inferred from homology"/>
<evidence type="ECO:0000256" key="4">
    <source>
        <dbReference type="ARBA" id="ARBA00023239"/>
    </source>
</evidence>
<dbReference type="GO" id="GO:0006565">
    <property type="term" value="P:L-serine catabolic process"/>
    <property type="evidence" value="ECO:0007669"/>
    <property type="project" value="TreeGrafter"/>
</dbReference>
<evidence type="ECO:0000256" key="5">
    <source>
        <dbReference type="ARBA" id="ARBA00041766"/>
    </source>
</evidence>
<evidence type="ECO:0000256" key="1">
    <source>
        <dbReference type="ARBA" id="ARBA00001933"/>
    </source>
</evidence>
<dbReference type="PANTHER" id="PTHR48078:SF19">
    <property type="entry name" value="ACT DOMAIN-CONTAINING PROTEIN"/>
    <property type="match status" value="1"/>
</dbReference>
<evidence type="ECO:0000256" key="6">
    <source>
        <dbReference type="ARBA" id="ARBA00042605"/>
    </source>
</evidence>
<dbReference type="SUPFAM" id="SSF53686">
    <property type="entry name" value="Tryptophan synthase beta subunit-like PLP-dependent enzymes"/>
    <property type="match status" value="1"/>
</dbReference>
<keyword evidence="4" id="KW-0456">Lyase</keyword>
<evidence type="ECO:0000256" key="3">
    <source>
        <dbReference type="ARBA" id="ARBA00022898"/>
    </source>
</evidence>
<comment type="cofactor">
    <cofactor evidence="1">
        <name>pyridoxal 5'-phosphate</name>
        <dbReference type="ChEBI" id="CHEBI:597326"/>
    </cofactor>
</comment>
<sequence length="458" mass="49477">MNGYNHTGPTIDEIEHMNSNHNHDSHEKEGENDNTVEYTDEIVLDPFCDPDHPVIVNFNDVSAAAYKMKGGIEKTPCNLSQMSKQFGMKLYFKKDFLQYTGSFKERGARYTLLQLTEDQATRGVVAASAGNHALALSYHGQLLQIPVTVVMPIVAPMMKVEACKQYGASVVIFGNDFGETKQYAMLLAKKKGLLYVNGYDHPHILAGQGTMGLEIIEQVPQVDACIIPVGGGGLIAGSAVALKNLKPSIKIIGVESERSTGFQAAMAAGKPVYTHVGQTLADGLAVPVVGVNALATAKPLIDRIVTVKESSIALAILRLIEQEKAVVEGAGAAGLAAIIQGLVPELKGKHVVVALCGGNIDTTALGRVIERGLAAEGRLIRFGVTVSDRPGGIAELTKKIADLGVSIKDILHERAWLQTDVFSVMVKCVVETRDLEHARQLEKEMRSHYENVEFWLDQ</sequence>
<dbReference type="InterPro" id="IPR001926">
    <property type="entry name" value="TrpB-like_PALP"/>
</dbReference>
<dbReference type="InterPro" id="IPR044561">
    <property type="entry name" value="ACT_ThrD-II-like"/>
</dbReference>
<accession>A0AAV2IBY5</accession>
<feature type="compositionally biased region" description="Basic and acidic residues" evidence="7">
    <location>
        <begin position="13"/>
        <end position="31"/>
    </location>
</feature>
<evidence type="ECO:0000313" key="10">
    <source>
        <dbReference type="Proteomes" id="UP001497497"/>
    </source>
</evidence>
<name>A0AAV2IBY5_LYMST</name>
<comment type="caution">
    <text evidence="9">The sequence shown here is derived from an EMBL/GenBank/DDBJ whole genome shotgun (WGS) entry which is preliminary data.</text>
</comment>
<dbReference type="CDD" id="cd04886">
    <property type="entry name" value="ACT_ThrD-II-like"/>
    <property type="match status" value="1"/>
</dbReference>
<dbReference type="InterPro" id="IPR036052">
    <property type="entry name" value="TrpB-like_PALP_sf"/>
</dbReference>
<dbReference type="EMBL" id="CAXITT010000557">
    <property type="protein sequence ID" value="CAL1543539.1"/>
    <property type="molecule type" value="Genomic_DNA"/>
</dbReference>
<dbReference type="AlphaFoldDB" id="A0AAV2IBY5"/>
<evidence type="ECO:0000259" key="8">
    <source>
        <dbReference type="PROSITE" id="PS51671"/>
    </source>
</evidence>
<feature type="domain" description="ACT" evidence="8">
    <location>
        <begin position="381"/>
        <end position="458"/>
    </location>
</feature>
<protein>
    <recommendedName>
        <fullName evidence="5">L-serine deaminase</fullName>
    </recommendedName>
    <alternativeName>
        <fullName evidence="6">L-threonine dehydratase</fullName>
    </alternativeName>
</protein>
<dbReference type="PANTHER" id="PTHR48078">
    <property type="entry name" value="THREONINE DEHYDRATASE, MITOCHONDRIAL-RELATED"/>
    <property type="match status" value="1"/>
</dbReference>
<evidence type="ECO:0000313" key="9">
    <source>
        <dbReference type="EMBL" id="CAL1543539.1"/>
    </source>
</evidence>
<feature type="region of interest" description="Disordered" evidence="7">
    <location>
        <begin position="1"/>
        <end position="32"/>
    </location>
</feature>
<dbReference type="GO" id="GO:0004794">
    <property type="term" value="F:threonine deaminase activity"/>
    <property type="evidence" value="ECO:0007669"/>
    <property type="project" value="TreeGrafter"/>
</dbReference>
<dbReference type="Proteomes" id="UP001497497">
    <property type="component" value="Unassembled WGS sequence"/>
</dbReference>
<keyword evidence="3" id="KW-0663">Pyridoxal phosphate</keyword>
<dbReference type="Gene3D" id="3.40.50.1100">
    <property type="match status" value="2"/>
</dbReference>